<dbReference type="InterPro" id="IPR014199">
    <property type="entry name" value="Spore_YtxC"/>
</dbReference>
<protein>
    <submittedName>
        <fullName evidence="1">YtxC</fullName>
    </submittedName>
</protein>
<evidence type="ECO:0000313" key="1">
    <source>
        <dbReference type="EMBL" id="ADP33383.1"/>
    </source>
</evidence>
<dbReference type="Proteomes" id="UP000006867">
    <property type="component" value="Chromosome"/>
</dbReference>
<dbReference type="PIRSF" id="PIRSF012563">
    <property type="entry name" value="YtxC"/>
    <property type="match status" value="1"/>
</dbReference>
<keyword evidence="2" id="KW-1185">Reference proteome</keyword>
<dbReference type="RefSeq" id="WP_003325130.1">
    <property type="nucleotide sequence ID" value="NC_014639.1"/>
</dbReference>
<gene>
    <name evidence="1" type="ordered locus">BATR1942_12260</name>
</gene>
<accession>A0ABM5LZQ5</accession>
<dbReference type="Pfam" id="PF08812">
    <property type="entry name" value="YtxC"/>
    <property type="match status" value="1"/>
</dbReference>
<sequence>MLEMIFEDDQDTAAFLHLIQQSDDRKKVIVRKDIKNIAIAQADTDFSIQRFIEPVLVRFFLECKEDEHMLSLIEGSYCFSDPDEQQQILQLAHSIIEGDLDDLPFKQKKLPRSQYILEELQTISLETGVFSVRSFQTFRLGNYYEQLREYVEAAIDEYKMEQEYQNFIQTLRDYVTSNTPRMEKVHIVHDGTFTLWELRYVSEREQKKYIDRRFVREHPMYIDSHLLAPLISIAPEKLVLYTDQPEHMMVRTIQNVFQERMQMFPLSAFVAEKSKG</sequence>
<evidence type="ECO:0000313" key="2">
    <source>
        <dbReference type="Proteomes" id="UP000006867"/>
    </source>
</evidence>
<dbReference type="EMBL" id="CP002207">
    <property type="protein sequence ID" value="ADP33383.1"/>
    <property type="molecule type" value="Genomic_DNA"/>
</dbReference>
<dbReference type="NCBIfam" id="TIGR02834">
    <property type="entry name" value="spo_ytxC"/>
    <property type="match status" value="1"/>
</dbReference>
<reference evidence="1 2" key="1">
    <citation type="journal article" date="2011" name="Front. Microbiol.">
        <title>Genomic signatures of strain selection and enhancement in Bacillus atrophaeus var. globigii, a historical biowarfare simulant.</title>
        <authorList>
            <person name="Gibbons H.S."/>
            <person name="Broomall S.M."/>
            <person name="McNew L.A."/>
            <person name="Daligault H."/>
            <person name="Chapman C."/>
            <person name="Bruce D."/>
            <person name="Karavis M."/>
            <person name="Krepps M."/>
            <person name="McGregor P.A."/>
            <person name="Hong C."/>
            <person name="Park K.H."/>
            <person name="Akmal A."/>
            <person name="Feldman A."/>
            <person name="Lin J.S."/>
            <person name="Chang W.E."/>
            <person name="Higgs B.W."/>
            <person name="Demirev P."/>
            <person name="Lindquist J."/>
            <person name="Liem A."/>
            <person name="Fochler E."/>
            <person name="Read T.D."/>
            <person name="Tapia R."/>
            <person name="Johnson S."/>
            <person name="Bishop-Lilly K.A."/>
            <person name="Detter C."/>
            <person name="Han C."/>
            <person name="Sozhamannan S."/>
            <person name="Rosenzweig C.N."/>
            <person name="Skowronski E.W."/>
        </authorList>
    </citation>
    <scope>NUCLEOTIDE SEQUENCE [LARGE SCALE GENOMIC DNA]</scope>
    <source>
        <strain evidence="1 2">1942</strain>
    </source>
</reference>
<proteinExistence type="predicted"/>
<name>A0ABM5LZQ5_BACA1</name>
<organism evidence="1 2">
    <name type="scientific">Bacillus atrophaeus (strain 1942)</name>
    <dbReference type="NCBI Taxonomy" id="720555"/>
    <lineage>
        <taxon>Bacteria</taxon>
        <taxon>Bacillati</taxon>
        <taxon>Bacillota</taxon>
        <taxon>Bacilli</taxon>
        <taxon>Bacillales</taxon>
        <taxon>Bacillaceae</taxon>
        <taxon>Bacillus</taxon>
    </lineage>
</organism>